<feature type="region of interest" description="Disordered" evidence="1">
    <location>
        <begin position="36"/>
        <end position="57"/>
    </location>
</feature>
<proteinExistence type="predicted"/>
<evidence type="ECO:0000256" key="2">
    <source>
        <dbReference type="SAM" id="SignalP"/>
    </source>
</evidence>
<sequence length="483" mass="51904">MRLSWIRLVTTVFFAGWLSGALAQQTVDGLRGAMEENDEPAETAEENAVTERGRRPEPDLRRTVVPVSGVTTPAAGLRAPTVAQRIAAAQSGGVAPNDPQSGVFDGETRRDMAQGIRVGQFTVLPSLSAGSGWTDNAAKSATGSGDGFYSVEGGVDVRSDWARHALGGSLRGTYQSFFSEQDNNAPQLDGSVDGRLDLGEQTAVALRGDYSFSREARSSAENDVTSGQTASQQFFGGQLDVERRVGVIGAIASLGADRSVYGDAGSSSGGSRNNTVYEGTARLETQRYGEIGGFVEAGGLMRRFDDTCAPTDPSCRDRDATGYQIRGGLLIDRGPKLRGEIGIGWRQERPDDPRLDKLEGMLVDGSLIWSPTRRDTVTFGVDTGFEATNLAEASGSLLYSGTIAYTHQFSEDLVGDVDAGFSYRRYEGISLTERDFSSGLGLTWALSDFAALETRYTYEVFRSSENGRNYESSTIEAGLRLRR</sequence>
<feature type="signal peptide" evidence="2">
    <location>
        <begin position="1"/>
        <end position="23"/>
    </location>
</feature>
<keyword evidence="2" id="KW-0732">Signal</keyword>
<dbReference type="Proteomes" id="UP000185783">
    <property type="component" value="Unassembled WGS sequence"/>
</dbReference>
<dbReference type="InterPro" id="IPR018759">
    <property type="entry name" value="BBP2_2"/>
</dbReference>
<gene>
    <name evidence="3" type="ORF">A3843_10490</name>
</gene>
<organism evidence="3 4">
    <name type="scientific">Pseudovibrio exalbescens</name>
    <dbReference type="NCBI Taxonomy" id="197461"/>
    <lineage>
        <taxon>Bacteria</taxon>
        <taxon>Pseudomonadati</taxon>
        <taxon>Pseudomonadota</taxon>
        <taxon>Alphaproteobacteria</taxon>
        <taxon>Hyphomicrobiales</taxon>
        <taxon>Stappiaceae</taxon>
        <taxon>Pseudovibrio</taxon>
    </lineage>
</organism>
<comment type="caution">
    <text evidence="3">The sequence shown here is derived from an EMBL/GenBank/DDBJ whole genome shotgun (WGS) entry which is preliminary data.</text>
</comment>
<evidence type="ECO:0000313" key="3">
    <source>
        <dbReference type="EMBL" id="OKL44007.1"/>
    </source>
</evidence>
<evidence type="ECO:0008006" key="5">
    <source>
        <dbReference type="Google" id="ProtNLM"/>
    </source>
</evidence>
<evidence type="ECO:0000313" key="4">
    <source>
        <dbReference type="Proteomes" id="UP000185783"/>
    </source>
</evidence>
<accession>A0A1U7JH13</accession>
<feature type="chain" id="PRO_5010555888" description="Outer membrane beta-barrel protein" evidence="2">
    <location>
        <begin position="24"/>
        <end position="483"/>
    </location>
</feature>
<name>A0A1U7JH13_9HYPH</name>
<dbReference type="RefSeq" id="WP_051269075.1">
    <property type="nucleotide sequence ID" value="NZ_LVVZ01000015.1"/>
</dbReference>
<evidence type="ECO:0000256" key="1">
    <source>
        <dbReference type="SAM" id="MobiDB-lite"/>
    </source>
</evidence>
<protein>
    <recommendedName>
        <fullName evidence="5">Outer membrane beta-barrel protein</fullName>
    </recommendedName>
</protein>
<dbReference type="STRING" id="197461.A3843_10490"/>
<feature type="compositionally biased region" description="Acidic residues" evidence="1">
    <location>
        <begin position="36"/>
        <end position="45"/>
    </location>
</feature>
<keyword evidence="4" id="KW-1185">Reference proteome</keyword>
<dbReference type="EMBL" id="LVVZ01000015">
    <property type="protein sequence ID" value="OKL44007.1"/>
    <property type="molecule type" value="Genomic_DNA"/>
</dbReference>
<reference evidence="3 4" key="1">
    <citation type="submission" date="2016-03" db="EMBL/GenBank/DDBJ databases">
        <title>Genome sequence of Nesiotobacter sp. nov., a moderately halophilic alphaproteobacterium isolated from the Yellow Sea, China.</title>
        <authorList>
            <person name="Zhang G."/>
            <person name="Zhang R."/>
        </authorList>
    </citation>
    <scope>NUCLEOTIDE SEQUENCE [LARGE SCALE GENOMIC DNA]</scope>
    <source>
        <strain evidence="3 4">WB1-6</strain>
    </source>
</reference>
<dbReference type="Pfam" id="PF10082">
    <property type="entry name" value="BBP2_2"/>
    <property type="match status" value="1"/>
</dbReference>
<dbReference type="AlphaFoldDB" id="A0A1U7JH13"/>